<reference evidence="1" key="1">
    <citation type="submission" date="2014-09" db="EMBL/GenBank/DDBJ databases">
        <authorList>
            <person name="Magalhaes I.L.F."/>
            <person name="Oliveira U."/>
            <person name="Santos F.R."/>
            <person name="Vidigal T.H.D.A."/>
            <person name="Brescovit A.D."/>
            <person name="Santos A.J."/>
        </authorList>
    </citation>
    <scope>NUCLEOTIDE SEQUENCE</scope>
    <source>
        <tissue evidence="1">Shoot tissue taken approximately 20 cm above the soil surface</tissue>
    </source>
</reference>
<proteinExistence type="predicted"/>
<organism evidence="1">
    <name type="scientific">Arundo donax</name>
    <name type="common">Giant reed</name>
    <name type="synonym">Donax arundinaceus</name>
    <dbReference type="NCBI Taxonomy" id="35708"/>
    <lineage>
        <taxon>Eukaryota</taxon>
        <taxon>Viridiplantae</taxon>
        <taxon>Streptophyta</taxon>
        <taxon>Embryophyta</taxon>
        <taxon>Tracheophyta</taxon>
        <taxon>Spermatophyta</taxon>
        <taxon>Magnoliopsida</taxon>
        <taxon>Liliopsida</taxon>
        <taxon>Poales</taxon>
        <taxon>Poaceae</taxon>
        <taxon>PACMAD clade</taxon>
        <taxon>Arundinoideae</taxon>
        <taxon>Arundineae</taxon>
        <taxon>Arundo</taxon>
    </lineage>
</organism>
<dbReference type="EMBL" id="GBRH01196828">
    <property type="protein sequence ID" value="JAE01068.1"/>
    <property type="molecule type" value="Transcribed_RNA"/>
</dbReference>
<protein>
    <submittedName>
        <fullName evidence="1">Uncharacterized protein</fullName>
    </submittedName>
</protein>
<sequence length="14" mass="1504">MYGCTDDVDSAVDL</sequence>
<accession>A0A0A9EYH1</accession>
<evidence type="ECO:0000313" key="1">
    <source>
        <dbReference type="EMBL" id="JAE01068.1"/>
    </source>
</evidence>
<reference evidence="1" key="2">
    <citation type="journal article" date="2015" name="Data Brief">
        <title>Shoot transcriptome of the giant reed, Arundo donax.</title>
        <authorList>
            <person name="Barrero R.A."/>
            <person name="Guerrero F.D."/>
            <person name="Moolhuijzen P."/>
            <person name="Goolsby J.A."/>
            <person name="Tidwell J."/>
            <person name="Bellgard S.E."/>
            <person name="Bellgard M.I."/>
        </authorList>
    </citation>
    <scope>NUCLEOTIDE SEQUENCE</scope>
    <source>
        <tissue evidence="1">Shoot tissue taken approximately 20 cm above the soil surface</tissue>
    </source>
</reference>
<name>A0A0A9EYH1_ARUDO</name>